<sequence>MNREHYLYEEFICISGLLNQQLDIVPVLYGSLGLGKVTNIDFSPQDIDILVPLTYLEEKWKFLQHTMEQLGYRMVNLQEHEFIKNDIKIGFAFTEDLLEFADVDYTSLNLFEDAGSEYYLPTILDFVKVYNKSLEDGYRRTKNNNKDLDKLEILNIIIQNTL</sequence>
<organism evidence="1 2">
    <name type="scientific">Sporosarcina psychrophila</name>
    <name type="common">Bacillus psychrophilus</name>
    <dbReference type="NCBI Taxonomy" id="1476"/>
    <lineage>
        <taxon>Bacteria</taxon>
        <taxon>Bacillati</taxon>
        <taxon>Bacillota</taxon>
        <taxon>Bacilli</taxon>
        <taxon>Bacillales</taxon>
        <taxon>Caryophanaceae</taxon>
        <taxon>Sporosarcina</taxon>
    </lineage>
</organism>
<name>A0ABV2KA08_SPOPS</name>
<gene>
    <name evidence="1" type="ORF">ABIC55_002001</name>
</gene>
<dbReference type="RefSeq" id="WP_067209151.1">
    <property type="nucleotide sequence ID" value="NZ_CP014616.1"/>
</dbReference>
<keyword evidence="2" id="KW-1185">Reference proteome</keyword>
<reference evidence="1 2" key="1">
    <citation type="submission" date="2024-06" db="EMBL/GenBank/DDBJ databases">
        <title>Sorghum-associated microbial communities from plants grown in Nebraska, USA.</title>
        <authorList>
            <person name="Schachtman D."/>
        </authorList>
    </citation>
    <scope>NUCLEOTIDE SEQUENCE [LARGE SCALE GENOMIC DNA]</scope>
    <source>
        <strain evidence="1 2">1288</strain>
    </source>
</reference>
<dbReference type="Proteomes" id="UP001549104">
    <property type="component" value="Unassembled WGS sequence"/>
</dbReference>
<comment type="caution">
    <text evidence="1">The sequence shown here is derived from an EMBL/GenBank/DDBJ whole genome shotgun (WGS) entry which is preliminary data.</text>
</comment>
<protein>
    <recommendedName>
        <fullName evidence="3">Phosphoribosylanthranilate isomerase</fullName>
    </recommendedName>
</protein>
<evidence type="ECO:0008006" key="3">
    <source>
        <dbReference type="Google" id="ProtNLM"/>
    </source>
</evidence>
<evidence type="ECO:0000313" key="1">
    <source>
        <dbReference type="EMBL" id="MET3656914.1"/>
    </source>
</evidence>
<proteinExistence type="predicted"/>
<evidence type="ECO:0000313" key="2">
    <source>
        <dbReference type="Proteomes" id="UP001549104"/>
    </source>
</evidence>
<accession>A0ABV2KA08</accession>
<dbReference type="EMBL" id="JBEPME010000002">
    <property type="protein sequence ID" value="MET3656914.1"/>
    <property type="molecule type" value="Genomic_DNA"/>
</dbReference>